<name>A0A976MA76_THEOR</name>
<reference evidence="2" key="1">
    <citation type="submission" date="2022-07" db="EMBL/GenBank/DDBJ databases">
        <title>Evaluation of T. orientalis genome assembly methods using nanopore sequencing and analysis of variation between genomes.</title>
        <authorList>
            <person name="Yam J."/>
            <person name="Micallef M.L."/>
            <person name="Liu M."/>
            <person name="Djordjevic S.P."/>
            <person name="Bogema D.R."/>
            <person name="Jenkins C."/>
        </authorList>
    </citation>
    <scope>NUCLEOTIDE SEQUENCE</scope>
    <source>
        <strain evidence="2">Fish Creek</strain>
    </source>
</reference>
<dbReference type="EMBL" id="CP056068">
    <property type="protein sequence ID" value="UKJ90525.1"/>
    <property type="molecule type" value="Genomic_DNA"/>
</dbReference>
<evidence type="ECO:0000313" key="2">
    <source>
        <dbReference type="EMBL" id="UKJ90525.1"/>
    </source>
</evidence>
<dbReference type="OrthoDB" id="341898at2759"/>
<dbReference type="Proteomes" id="UP000244803">
    <property type="component" value="Chromosome 2"/>
</dbReference>
<evidence type="ECO:0000256" key="1">
    <source>
        <dbReference type="SAM" id="MobiDB-lite"/>
    </source>
</evidence>
<feature type="region of interest" description="Disordered" evidence="1">
    <location>
        <begin position="248"/>
        <end position="268"/>
    </location>
</feature>
<accession>A0A976MA76</accession>
<feature type="region of interest" description="Disordered" evidence="1">
    <location>
        <begin position="120"/>
        <end position="147"/>
    </location>
</feature>
<protein>
    <submittedName>
        <fullName evidence="2">Uncharacterized protein</fullName>
    </submittedName>
</protein>
<evidence type="ECO:0000313" key="3">
    <source>
        <dbReference type="Proteomes" id="UP000244803"/>
    </source>
</evidence>
<dbReference type="AlphaFoldDB" id="A0A976MA76"/>
<sequence length="268" mass="31651">MPPSNTCKVLNEIERNEKYTRLKAELLKEFESDPELVTGKAYKQVLKGVLDVLAKFEEFEDRVKPNVESLIVIEDIATSGKCRYPWKVVKALLLLVYSNLFDEVYYGNKKAGEENVLPFNSRSSEYTNSPEGSAEEPEFERRPETEDDYKKVKLDSLVYILEFNLPPFTLQRLCEITLNQPYRTFKKLFNAYRKLFALRNIEYEPEKLPPFVSLKDFPKLETVSTNIRNWERRYLATFRPEWNEELLSDNSDDAESSDERRFKRPREQ</sequence>
<proteinExistence type="predicted"/>
<gene>
    <name evidence="2" type="ORF">MACJ_001459</name>
</gene>
<feature type="compositionally biased region" description="Polar residues" evidence="1">
    <location>
        <begin position="120"/>
        <end position="131"/>
    </location>
</feature>
<organism evidence="2 3">
    <name type="scientific">Theileria orientalis</name>
    <dbReference type="NCBI Taxonomy" id="68886"/>
    <lineage>
        <taxon>Eukaryota</taxon>
        <taxon>Sar</taxon>
        <taxon>Alveolata</taxon>
        <taxon>Apicomplexa</taxon>
        <taxon>Aconoidasida</taxon>
        <taxon>Piroplasmida</taxon>
        <taxon>Theileriidae</taxon>
        <taxon>Theileria</taxon>
    </lineage>
</organism>
<feature type="compositionally biased region" description="Basic and acidic residues" evidence="1">
    <location>
        <begin position="257"/>
        <end position="268"/>
    </location>
</feature>